<feature type="compositionally biased region" description="Basic and acidic residues" evidence="2">
    <location>
        <begin position="250"/>
        <end position="269"/>
    </location>
</feature>
<comment type="similarity">
    <text evidence="1">Belongs to the PPP4R2 family.</text>
</comment>
<feature type="compositionally biased region" description="Polar residues" evidence="2">
    <location>
        <begin position="139"/>
        <end position="150"/>
    </location>
</feature>
<reference evidence="3" key="1">
    <citation type="journal article" name="BMC Genomics">
        <title>Long-read sequencing and de novo genome assembly of marine medaka (Oryzias melastigma).</title>
        <authorList>
            <person name="Liang P."/>
            <person name="Saqib H.S.A."/>
            <person name="Ni X."/>
            <person name="Shen Y."/>
        </authorList>
    </citation>
    <scope>NUCLEOTIDE SEQUENCE</scope>
    <source>
        <strain evidence="3">Bigg-433</strain>
    </source>
</reference>
<protein>
    <submittedName>
        <fullName evidence="3">Serine/threonine-protein phosphatase 4 regulatory subunit 2</fullName>
    </submittedName>
</protein>
<feature type="region of interest" description="Disordered" evidence="2">
    <location>
        <begin position="138"/>
        <end position="383"/>
    </location>
</feature>
<feature type="compositionally biased region" description="Low complexity" evidence="2">
    <location>
        <begin position="333"/>
        <end position="366"/>
    </location>
</feature>
<proteinExistence type="inferred from homology"/>
<dbReference type="GO" id="GO:0005737">
    <property type="term" value="C:cytoplasm"/>
    <property type="evidence" value="ECO:0007669"/>
    <property type="project" value="TreeGrafter"/>
</dbReference>
<dbReference type="GO" id="GO:0030289">
    <property type="term" value="C:protein phosphatase 4 complex"/>
    <property type="evidence" value="ECO:0007669"/>
    <property type="project" value="InterPro"/>
</dbReference>
<dbReference type="InterPro" id="IPR015267">
    <property type="entry name" value="PPP4R2"/>
</dbReference>
<dbReference type="Pfam" id="PF09184">
    <property type="entry name" value="PPP4R2"/>
    <property type="match status" value="1"/>
</dbReference>
<feature type="compositionally biased region" description="Basic and acidic residues" evidence="2">
    <location>
        <begin position="183"/>
        <end position="199"/>
    </location>
</feature>
<accession>A0A834BRI0</accession>
<dbReference type="AlphaFoldDB" id="A0A834BRI0"/>
<name>A0A834BRI0_ORYME</name>
<organism evidence="3 4">
    <name type="scientific">Oryzias melastigma</name>
    <name type="common">Marine medaka</name>
    <dbReference type="NCBI Taxonomy" id="30732"/>
    <lineage>
        <taxon>Eukaryota</taxon>
        <taxon>Metazoa</taxon>
        <taxon>Chordata</taxon>
        <taxon>Craniata</taxon>
        <taxon>Vertebrata</taxon>
        <taxon>Euteleostomi</taxon>
        <taxon>Actinopterygii</taxon>
        <taxon>Neopterygii</taxon>
        <taxon>Teleostei</taxon>
        <taxon>Neoteleostei</taxon>
        <taxon>Acanthomorphata</taxon>
        <taxon>Ovalentaria</taxon>
        <taxon>Atherinomorphae</taxon>
        <taxon>Beloniformes</taxon>
        <taxon>Adrianichthyidae</taxon>
        <taxon>Oryziinae</taxon>
        <taxon>Oryzias</taxon>
    </lineage>
</organism>
<dbReference type="GO" id="GO:0019888">
    <property type="term" value="F:protein phosphatase regulator activity"/>
    <property type="evidence" value="ECO:0007669"/>
    <property type="project" value="InterPro"/>
</dbReference>
<dbReference type="PANTHER" id="PTHR16487:SF6">
    <property type="entry name" value="SERINE_THREONINE-PROTEIN PHOSPHATASE 4 REGULATORY SUBUNIT 2-A"/>
    <property type="match status" value="1"/>
</dbReference>
<evidence type="ECO:0000313" key="3">
    <source>
        <dbReference type="EMBL" id="KAF6715969.1"/>
    </source>
</evidence>
<dbReference type="PANTHER" id="PTHR16487">
    <property type="entry name" value="PPP4R2-RELATED PROTEIN"/>
    <property type="match status" value="1"/>
</dbReference>
<sequence length="383" mass="41981">MDIDALVEAFQDFEKKGKEEVCPLLEQFLCHVAKTGQPMIPWSQFKTYFMFKLEKVISDFHDSSPEQRTLRNPNVEYVPFEEMKRRILKIVDGYSGVPFTIQRLCELLTDPKRNYTSTDKFLRGLEKNVMVVSCLFPTSDRNVNGPSTPKTHNRPKLSLSTSLSTNGLPDCSVSKEPQSATETEEHHMSDAPSSEKETTSKSGLKSKIPPEGEDSEQLAAKRLKIEVKQEDEAASEESDSSCHNGSESSSETRESSEGSSEDCKGESSHDTPSTSDSRDTEPSSTQTESSDKAGDSSEEGAEHSVLIDSTEDQSEHLAPTAQTASFEERSEESSSSSSSSSDGESLTSDKQVSSSSTSPDLSTEGSADTLENPETATEPEEQH</sequence>
<comment type="caution">
    <text evidence="3">The sequence shown here is derived from an EMBL/GenBank/DDBJ whole genome shotgun (WGS) entry which is preliminary data.</text>
</comment>
<evidence type="ECO:0000256" key="1">
    <source>
        <dbReference type="ARBA" id="ARBA00009207"/>
    </source>
</evidence>
<gene>
    <name evidence="3" type="ORF">FQA47_007300</name>
</gene>
<dbReference type="Proteomes" id="UP000646548">
    <property type="component" value="Unassembled WGS sequence"/>
</dbReference>
<dbReference type="GO" id="GO:0005634">
    <property type="term" value="C:nucleus"/>
    <property type="evidence" value="ECO:0007669"/>
    <property type="project" value="TreeGrafter"/>
</dbReference>
<evidence type="ECO:0000256" key="2">
    <source>
        <dbReference type="SAM" id="MobiDB-lite"/>
    </source>
</evidence>
<dbReference type="EMBL" id="WKFB01001016">
    <property type="protein sequence ID" value="KAF6715969.1"/>
    <property type="molecule type" value="Genomic_DNA"/>
</dbReference>
<evidence type="ECO:0000313" key="4">
    <source>
        <dbReference type="Proteomes" id="UP000646548"/>
    </source>
</evidence>